<keyword evidence="4" id="KW-0963">Cytoplasm</keyword>
<dbReference type="InterPro" id="IPR027408">
    <property type="entry name" value="PNPase/RNase_PH_dom_sf"/>
</dbReference>
<comment type="subcellular location">
    <subcellularLocation>
        <location evidence="1">Cytoplasm</location>
    </subcellularLocation>
    <subcellularLocation>
        <location evidence="2">Nucleus</location>
        <location evidence="2">Nucleolus</location>
    </subcellularLocation>
</comment>
<feature type="region of interest" description="Disordered" evidence="10">
    <location>
        <begin position="91"/>
        <end position="124"/>
    </location>
</feature>
<dbReference type="OrthoDB" id="45882at2759"/>
<evidence type="ECO:0000256" key="10">
    <source>
        <dbReference type="SAM" id="MobiDB-lite"/>
    </source>
</evidence>
<feature type="region of interest" description="Disordered" evidence="10">
    <location>
        <begin position="189"/>
        <end position="217"/>
    </location>
</feature>
<accession>A0A6A6T989</accession>
<dbReference type="SUPFAM" id="SSF54211">
    <property type="entry name" value="Ribosomal protein S5 domain 2-like"/>
    <property type="match status" value="1"/>
</dbReference>
<feature type="domain" description="Exoribonuclease phosphorolytic" evidence="11">
    <location>
        <begin position="229"/>
        <end position="265"/>
    </location>
</feature>
<evidence type="ECO:0000256" key="8">
    <source>
        <dbReference type="ARBA" id="ARBA00023242"/>
    </source>
</evidence>
<dbReference type="GO" id="GO:0035925">
    <property type="term" value="F:mRNA 3'-UTR AU-rich region binding"/>
    <property type="evidence" value="ECO:0007669"/>
    <property type="project" value="TreeGrafter"/>
</dbReference>
<evidence type="ECO:0000313" key="12">
    <source>
        <dbReference type="EMBL" id="KAF2655811.1"/>
    </source>
</evidence>
<dbReference type="GO" id="GO:0071038">
    <property type="term" value="P:TRAMP-dependent tRNA surveillance pathway"/>
    <property type="evidence" value="ECO:0007669"/>
    <property type="project" value="TreeGrafter"/>
</dbReference>
<comment type="similarity">
    <text evidence="3">Belongs to the RNase PH family.</text>
</comment>
<feature type="compositionally biased region" description="Acidic residues" evidence="10">
    <location>
        <begin position="310"/>
        <end position="319"/>
    </location>
</feature>
<feature type="region of interest" description="Disordered" evidence="10">
    <location>
        <begin position="304"/>
        <end position="328"/>
    </location>
</feature>
<dbReference type="InterPro" id="IPR036345">
    <property type="entry name" value="ExoRNase_PH_dom2_sf"/>
</dbReference>
<proteinExistence type="inferred from homology"/>
<dbReference type="AlphaFoldDB" id="A0A6A6T989"/>
<dbReference type="GO" id="GO:0016075">
    <property type="term" value="P:rRNA catabolic process"/>
    <property type="evidence" value="ECO:0007669"/>
    <property type="project" value="TreeGrafter"/>
</dbReference>
<dbReference type="InterPro" id="IPR020568">
    <property type="entry name" value="Ribosomal_Su5_D2-typ_SF"/>
</dbReference>
<dbReference type="GO" id="GO:0000177">
    <property type="term" value="C:cytoplasmic exosome (RNase complex)"/>
    <property type="evidence" value="ECO:0007669"/>
    <property type="project" value="TreeGrafter"/>
</dbReference>
<dbReference type="InterPro" id="IPR001247">
    <property type="entry name" value="ExoRNase_PH_dom1"/>
</dbReference>
<organism evidence="12 13">
    <name type="scientific">Lophiostoma macrostomum CBS 122681</name>
    <dbReference type="NCBI Taxonomy" id="1314788"/>
    <lineage>
        <taxon>Eukaryota</taxon>
        <taxon>Fungi</taxon>
        <taxon>Dikarya</taxon>
        <taxon>Ascomycota</taxon>
        <taxon>Pezizomycotina</taxon>
        <taxon>Dothideomycetes</taxon>
        <taxon>Pleosporomycetidae</taxon>
        <taxon>Pleosporales</taxon>
        <taxon>Lophiostomataceae</taxon>
        <taxon>Lophiostoma</taxon>
    </lineage>
</organism>
<keyword evidence="13" id="KW-1185">Reference proteome</keyword>
<dbReference type="Pfam" id="PF01138">
    <property type="entry name" value="RNase_PH"/>
    <property type="match status" value="2"/>
</dbReference>
<dbReference type="GO" id="GO:0034476">
    <property type="term" value="P:U5 snRNA 3'-end processing"/>
    <property type="evidence" value="ECO:0007669"/>
    <property type="project" value="TreeGrafter"/>
</dbReference>
<gene>
    <name evidence="12" type="ORF">K491DRAFT_692604</name>
</gene>
<dbReference type="Proteomes" id="UP000799324">
    <property type="component" value="Unassembled WGS sequence"/>
</dbReference>
<reference evidence="12" key="1">
    <citation type="journal article" date="2020" name="Stud. Mycol.">
        <title>101 Dothideomycetes genomes: a test case for predicting lifestyles and emergence of pathogens.</title>
        <authorList>
            <person name="Haridas S."/>
            <person name="Albert R."/>
            <person name="Binder M."/>
            <person name="Bloem J."/>
            <person name="Labutti K."/>
            <person name="Salamov A."/>
            <person name="Andreopoulos B."/>
            <person name="Baker S."/>
            <person name="Barry K."/>
            <person name="Bills G."/>
            <person name="Bluhm B."/>
            <person name="Cannon C."/>
            <person name="Castanera R."/>
            <person name="Culley D."/>
            <person name="Daum C."/>
            <person name="Ezra D."/>
            <person name="Gonzalez J."/>
            <person name="Henrissat B."/>
            <person name="Kuo A."/>
            <person name="Liang C."/>
            <person name="Lipzen A."/>
            <person name="Lutzoni F."/>
            <person name="Magnuson J."/>
            <person name="Mondo S."/>
            <person name="Nolan M."/>
            <person name="Ohm R."/>
            <person name="Pangilinan J."/>
            <person name="Park H.-J."/>
            <person name="Ramirez L."/>
            <person name="Alfaro M."/>
            <person name="Sun H."/>
            <person name="Tritt A."/>
            <person name="Yoshinaga Y."/>
            <person name="Zwiers L.-H."/>
            <person name="Turgeon B."/>
            <person name="Goodwin S."/>
            <person name="Spatafora J."/>
            <person name="Crous P."/>
            <person name="Grigoriev I."/>
        </authorList>
    </citation>
    <scope>NUCLEOTIDE SEQUENCE</scope>
    <source>
        <strain evidence="12">CBS 122681</strain>
    </source>
</reference>
<keyword evidence="5" id="KW-0698">rRNA processing</keyword>
<evidence type="ECO:0000256" key="2">
    <source>
        <dbReference type="ARBA" id="ARBA00004604"/>
    </source>
</evidence>
<protein>
    <recommendedName>
        <fullName evidence="9">Ribosomal RNA-processing protein 43</fullName>
    </recommendedName>
</protein>
<keyword evidence="7" id="KW-0694">RNA-binding</keyword>
<dbReference type="PANTHER" id="PTHR11097">
    <property type="entry name" value="EXOSOME COMPLEX EXONUCLEASE RIBOSOMAL RNA PROCESSING PROTEIN"/>
    <property type="match status" value="1"/>
</dbReference>
<dbReference type="GO" id="GO:0000467">
    <property type="term" value="P:exonucleolytic trimming to generate mature 3'-end of 5.8S rRNA from tricistronic rRNA transcript (SSU-rRNA, 5.8S rRNA, LSU-rRNA)"/>
    <property type="evidence" value="ECO:0007669"/>
    <property type="project" value="TreeGrafter"/>
</dbReference>
<evidence type="ECO:0000256" key="4">
    <source>
        <dbReference type="ARBA" id="ARBA00022490"/>
    </source>
</evidence>
<dbReference type="EMBL" id="MU004344">
    <property type="protein sequence ID" value="KAF2655811.1"/>
    <property type="molecule type" value="Genomic_DNA"/>
</dbReference>
<keyword evidence="8" id="KW-0539">Nucleus</keyword>
<evidence type="ECO:0000256" key="7">
    <source>
        <dbReference type="ARBA" id="ARBA00022884"/>
    </source>
</evidence>
<evidence type="ECO:0000256" key="6">
    <source>
        <dbReference type="ARBA" id="ARBA00022835"/>
    </source>
</evidence>
<evidence type="ECO:0000259" key="11">
    <source>
        <dbReference type="Pfam" id="PF01138"/>
    </source>
</evidence>
<dbReference type="GO" id="GO:0071035">
    <property type="term" value="P:nuclear polyadenylation-dependent rRNA catabolic process"/>
    <property type="evidence" value="ECO:0007669"/>
    <property type="project" value="TreeGrafter"/>
</dbReference>
<dbReference type="PANTHER" id="PTHR11097:SF9">
    <property type="entry name" value="EXOSOME COMPLEX COMPONENT RRP43"/>
    <property type="match status" value="1"/>
</dbReference>
<dbReference type="GO" id="GO:0005730">
    <property type="term" value="C:nucleolus"/>
    <property type="evidence" value="ECO:0007669"/>
    <property type="project" value="UniProtKB-SubCell"/>
</dbReference>
<dbReference type="GO" id="GO:0071028">
    <property type="term" value="P:nuclear mRNA surveillance"/>
    <property type="evidence" value="ECO:0007669"/>
    <property type="project" value="TreeGrafter"/>
</dbReference>
<evidence type="ECO:0000256" key="1">
    <source>
        <dbReference type="ARBA" id="ARBA00004496"/>
    </source>
</evidence>
<dbReference type="GO" id="GO:0034473">
    <property type="term" value="P:U1 snRNA 3'-end processing"/>
    <property type="evidence" value="ECO:0007669"/>
    <property type="project" value="TreeGrafter"/>
</dbReference>
<evidence type="ECO:0000256" key="3">
    <source>
        <dbReference type="ARBA" id="ARBA00006678"/>
    </source>
</evidence>
<sequence length="398" mass="43111">MASTATPPPPTPLSFPRPIFAALTPHPFLHAHLSASKQKQPLRANGRTAHESRQLGVNTGSLTHCNGSAVVRVGNTAVVCGVRAEILTAEEGTVDEFPASSNTNGGDEDEDEEENGYRNGAEDERERYKEISALRLLVPNVELCTGSTPALLPGNAPSAFAQTLVTRIRNLLLSTKVVGARQLRIVHAGPDASLGGDTGGPNPNREGDEVMREGGEGEGEMEIHERLVKGYWTLYIDTMFISLDGNALDAAWLAILSALSDTRLPHAYFDDELEMILCSDDAARAKKLELAGLPVPSTFAVFESDGRWGEDDDGDGEGEGEGKSWVLSDPDTFEESVCQESITVVVDCSTSTKAQIRKIEKSGGGVVDREVMKMLVKRSLERWKEWKKTLSTNSRAFF</sequence>
<dbReference type="Gene3D" id="3.30.230.70">
    <property type="entry name" value="GHMP Kinase, N-terminal domain"/>
    <property type="match status" value="1"/>
</dbReference>
<keyword evidence="6" id="KW-0271">Exosome</keyword>
<dbReference type="GO" id="GO:0034475">
    <property type="term" value="P:U4 snRNA 3'-end processing"/>
    <property type="evidence" value="ECO:0007669"/>
    <property type="project" value="TreeGrafter"/>
</dbReference>
<feature type="compositionally biased region" description="Basic and acidic residues" evidence="10">
    <location>
        <begin position="205"/>
        <end position="217"/>
    </location>
</feature>
<name>A0A6A6T989_9PLEO</name>
<feature type="domain" description="Exoribonuclease phosphorolytic" evidence="11">
    <location>
        <begin position="51"/>
        <end position="98"/>
    </location>
</feature>
<evidence type="ECO:0000313" key="13">
    <source>
        <dbReference type="Proteomes" id="UP000799324"/>
    </source>
</evidence>
<dbReference type="GO" id="GO:0000176">
    <property type="term" value="C:nuclear exosome (RNase complex)"/>
    <property type="evidence" value="ECO:0007669"/>
    <property type="project" value="UniProtKB-ARBA"/>
</dbReference>
<evidence type="ECO:0000256" key="5">
    <source>
        <dbReference type="ARBA" id="ARBA00022552"/>
    </source>
</evidence>
<evidence type="ECO:0000256" key="9">
    <source>
        <dbReference type="ARBA" id="ARBA00030617"/>
    </source>
</evidence>
<dbReference type="InterPro" id="IPR050590">
    <property type="entry name" value="Exosome_comp_Rrp42_subfam"/>
</dbReference>
<dbReference type="SUPFAM" id="SSF55666">
    <property type="entry name" value="Ribonuclease PH domain 2-like"/>
    <property type="match status" value="1"/>
</dbReference>